<dbReference type="CDD" id="cd07262">
    <property type="entry name" value="VOC_like"/>
    <property type="match status" value="1"/>
</dbReference>
<evidence type="ECO:0000313" key="3">
    <source>
        <dbReference type="Proteomes" id="UP000615026"/>
    </source>
</evidence>
<protein>
    <submittedName>
        <fullName evidence="2">VOC family protein</fullName>
    </submittedName>
</protein>
<dbReference type="InterPro" id="IPR004360">
    <property type="entry name" value="Glyas_Fos-R_dOase_dom"/>
</dbReference>
<keyword evidence="3" id="KW-1185">Reference proteome</keyword>
<proteinExistence type="predicted"/>
<organism evidence="2 3">
    <name type="scientific">Leptolyngbya cf. ectocarpi LEGE 11479</name>
    <dbReference type="NCBI Taxonomy" id="1828722"/>
    <lineage>
        <taxon>Bacteria</taxon>
        <taxon>Bacillati</taxon>
        <taxon>Cyanobacteriota</taxon>
        <taxon>Cyanophyceae</taxon>
        <taxon>Leptolyngbyales</taxon>
        <taxon>Leptolyngbyaceae</taxon>
        <taxon>Leptolyngbya group</taxon>
        <taxon>Leptolyngbya</taxon>
    </lineage>
</organism>
<dbReference type="Proteomes" id="UP000615026">
    <property type="component" value="Unassembled WGS sequence"/>
</dbReference>
<dbReference type="InterPro" id="IPR029068">
    <property type="entry name" value="Glyas_Bleomycin-R_OHBP_Dase"/>
</dbReference>
<dbReference type="Pfam" id="PF00903">
    <property type="entry name" value="Glyoxalase"/>
    <property type="match status" value="1"/>
</dbReference>
<dbReference type="SUPFAM" id="SSF54593">
    <property type="entry name" value="Glyoxalase/Bleomycin resistance protein/Dihydroxybiphenyl dioxygenase"/>
    <property type="match status" value="1"/>
</dbReference>
<comment type="caution">
    <text evidence="2">The sequence shown here is derived from an EMBL/GenBank/DDBJ whole genome shotgun (WGS) entry which is preliminary data.</text>
</comment>
<dbReference type="RefSeq" id="WP_193995048.1">
    <property type="nucleotide sequence ID" value="NZ_JADEXP010000239.1"/>
</dbReference>
<evidence type="ECO:0000259" key="1">
    <source>
        <dbReference type="PROSITE" id="PS51819"/>
    </source>
</evidence>
<evidence type="ECO:0000313" key="2">
    <source>
        <dbReference type="EMBL" id="MBE9069131.1"/>
    </source>
</evidence>
<dbReference type="PANTHER" id="PTHR35006:SF1">
    <property type="entry name" value="BLL2941 PROTEIN"/>
    <property type="match status" value="1"/>
</dbReference>
<feature type="domain" description="VOC" evidence="1">
    <location>
        <begin position="1"/>
        <end position="124"/>
    </location>
</feature>
<sequence>MIAYTLVGTNDLEKSATFYDALLAEIDGKQAAAVDRVILYAGAEGTPFFGIAQPANGQPATIGNGSMVSLGAKSPEDVNRLHAKALELGAIDEGTPGPRTNQTLKFYAGYFRDPDGNKLNFFCMG</sequence>
<gene>
    <name evidence="2" type="ORF">IQ260_21010</name>
</gene>
<dbReference type="Gene3D" id="3.10.180.10">
    <property type="entry name" value="2,3-Dihydroxybiphenyl 1,2-Dioxygenase, domain 1"/>
    <property type="match status" value="1"/>
</dbReference>
<accession>A0A928ZX57</accession>
<reference evidence="2" key="1">
    <citation type="submission" date="2020-10" db="EMBL/GenBank/DDBJ databases">
        <authorList>
            <person name="Castelo-Branco R."/>
            <person name="Eusebio N."/>
            <person name="Adriana R."/>
            <person name="Vieira A."/>
            <person name="Brugerolle De Fraissinette N."/>
            <person name="Rezende De Castro R."/>
            <person name="Schneider M.P."/>
            <person name="Vasconcelos V."/>
            <person name="Leao P.N."/>
        </authorList>
    </citation>
    <scope>NUCLEOTIDE SEQUENCE</scope>
    <source>
        <strain evidence="2">LEGE 11479</strain>
    </source>
</reference>
<name>A0A928ZX57_LEPEC</name>
<dbReference type="AlphaFoldDB" id="A0A928ZX57"/>
<dbReference type="PANTHER" id="PTHR35006">
    <property type="entry name" value="GLYOXALASE FAMILY PROTEIN (AFU_ORTHOLOGUE AFUA_5G14830)"/>
    <property type="match status" value="1"/>
</dbReference>
<dbReference type="PROSITE" id="PS51819">
    <property type="entry name" value="VOC"/>
    <property type="match status" value="1"/>
</dbReference>
<dbReference type="EMBL" id="JADEXP010000239">
    <property type="protein sequence ID" value="MBE9069131.1"/>
    <property type="molecule type" value="Genomic_DNA"/>
</dbReference>
<dbReference type="InterPro" id="IPR037523">
    <property type="entry name" value="VOC_core"/>
</dbReference>